<organism evidence="2 3">
    <name type="scientific">Rhodothermus profundi</name>
    <dbReference type="NCBI Taxonomy" id="633813"/>
    <lineage>
        <taxon>Bacteria</taxon>
        <taxon>Pseudomonadati</taxon>
        <taxon>Rhodothermota</taxon>
        <taxon>Rhodothermia</taxon>
        <taxon>Rhodothermales</taxon>
        <taxon>Rhodothermaceae</taxon>
        <taxon>Rhodothermus</taxon>
    </lineage>
</organism>
<evidence type="ECO:0000313" key="2">
    <source>
        <dbReference type="EMBL" id="SHK61680.1"/>
    </source>
</evidence>
<dbReference type="AlphaFoldDB" id="A0A1M6TXR0"/>
<dbReference type="NCBIfam" id="TIGR04312">
    <property type="entry name" value="choice_anch_B"/>
    <property type="match status" value="1"/>
</dbReference>
<keyword evidence="1" id="KW-0732">Signal</keyword>
<dbReference type="STRING" id="633813.SAMN04488087_1578"/>
<dbReference type="InterPro" id="IPR027589">
    <property type="entry name" value="Choice_anch_B"/>
</dbReference>
<proteinExistence type="predicted"/>
<dbReference type="PANTHER" id="PTHR38787:SF3">
    <property type="entry name" value="REGULATORY P DOMAIN-CONTAINING PROTEIN"/>
    <property type="match status" value="1"/>
</dbReference>
<dbReference type="Pfam" id="PF08309">
    <property type="entry name" value="LVIVD"/>
    <property type="match status" value="1"/>
</dbReference>
<accession>A0A1M6TXR0</accession>
<keyword evidence="3" id="KW-1185">Reference proteome</keyword>
<dbReference type="RefSeq" id="WP_072715421.1">
    <property type="nucleotide sequence ID" value="NZ_FRAU01000004.1"/>
</dbReference>
<dbReference type="InterPro" id="IPR013211">
    <property type="entry name" value="LVIVD"/>
</dbReference>
<name>A0A1M6TXR0_9BACT</name>
<dbReference type="SUPFAM" id="SSF51004">
    <property type="entry name" value="C-terminal (heme d1) domain of cytochrome cd1-nitrite reductase"/>
    <property type="match status" value="1"/>
</dbReference>
<reference evidence="3" key="1">
    <citation type="submission" date="2016-11" db="EMBL/GenBank/DDBJ databases">
        <authorList>
            <person name="Varghese N."/>
            <person name="Submissions S."/>
        </authorList>
    </citation>
    <scope>NUCLEOTIDE SEQUENCE [LARGE SCALE GENOMIC DNA]</scope>
    <source>
        <strain evidence="3">DSM 22212</strain>
    </source>
</reference>
<dbReference type="OrthoDB" id="9815940at2"/>
<protein>
    <submittedName>
        <fullName evidence="2">Choice-of-anchor B domain-containing protein</fullName>
    </submittedName>
</protein>
<dbReference type="PANTHER" id="PTHR38787">
    <property type="entry name" value="REGULATORY P DOMAIN-CONTAINING PROTEIN"/>
    <property type="match status" value="1"/>
</dbReference>
<gene>
    <name evidence="2" type="ORF">SAMN04488087_1578</name>
</gene>
<feature type="signal peptide" evidence="1">
    <location>
        <begin position="1"/>
        <end position="19"/>
    </location>
</feature>
<sequence>MRARQVIWLLWLLPGVALAQPAQRTLLPVTGQAVQCLNGQAAGFSCNQVTLLSFLPLASIDDDFSQDDTTVVRANDIWGWVDPETDRRYALVGLSNGVSVVDVTDPVQPRLVAFLPEPERGHAHKARPARAAHEGASLWRDIKTYGPYALVVSDNNPGHGLQIFDLRKLKSISQIPVVLEPVAHYHGFGKAHNIVVNEETGFAYAVGVREHPDSLARCDFGYHAIDLANPLRPRFAGCFKSSLGGYVGPGYTHDAQCVIYRGPDPDYQGREICIGTDETGIAILDVTDKTNVQEIAAFSYPDVGYAHQGWLDETHRYFYAGDELDEVRAWRAYQEDPRSTPPRTRMLIFDLADLDSPRLAAEYWGPTAAIDHNLFVRDRLLFQANYTAGLRVLDISDREQPVEIGFFDTYRWSDAVRFAGAWGVYPFLPDGVVLVSSIGEGLFVLRLESVPTARQLPGKAPRTGFSAPAPHPWRSTTQLRLYVDRPQWVQVQLLDLLGRTVQTVLQGYVGAGSVLLTLRGEVAPGLYLLRAEGETFTAVQPLVRMR</sequence>
<dbReference type="GO" id="GO:0005576">
    <property type="term" value="C:extracellular region"/>
    <property type="evidence" value="ECO:0007669"/>
    <property type="project" value="TreeGrafter"/>
</dbReference>
<dbReference type="EMBL" id="FRAU01000004">
    <property type="protein sequence ID" value="SHK61680.1"/>
    <property type="molecule type" value="Genomic_DNA"/>
</dbReference>
<dbReference type="InterPro" id="IPR011048">
    <property type="entry name" value="Haem_d1_sf"/>
</dbReference>
<evidence type="ECO:0000313" key="3">
    <source>
        <dbReference type="Proteomes" id="UP000185812"/>
    </source>
</evidence>
<evidence type="ECO:0000256" key="1">
    <source>
        <dbReference type="SAM" id="SignalP"/>
    </source>
</evidence>
<dbReference type="Proteomes" id="UP000185812">
    <property type="component" value="Unassembled WGS sequence"/>
</dbReference>
<feature type="chain" id="PRO_5013268940" evidence="1">
    <location>
        <begin position="20"/>
        <end position="546"/>
    </location>
</feature>